<reference evidence="2" key="1">
    <citation type="submission" date="2017-09" db="EMBL/GenBank/DDBJ databases">
        <authorList>
            <person name="Varghese N."/>
            <person name="Submissions S."/>
        </authorList>
    </citation>
    <scope>NUCLEOTIDE SEQUENCE [LARGE SCALE GENOMIC DNA]</scope>
    <source>
        <strain evidence="2">CGMCC 1.12803</strain>
    </source>
</reference>
<proteinExistence type="predicted"/>
<gene>
    <name evidence="1" type="ORF">SAMN06297358_0677</name>
</gene>
<dbReference type="EMBL" id="OCMT01000001">
    <property type="protein sequence ID" value="SOD12453.1"/>
    <property type="molecule type" value="Genomic_DNA"/>
</dbReference>
<dbReference type="Proteomes" id="UP000219281">
    <property type="component" value="Unassembled WGS sequence"/>
</dbReference>
<dbReference type="AlphaFoldDB" id="A0A285ZS17"/>
<name>A0A285ZS17_9SPHI</name>
<keyword evidence="2" id="KW-1185">Reference proteome</keyword>
<protein>
    <submittedName>
        <fullName evidence="1">Uncharacterized protein</fullName>
    </submittedName>
</protein>
<organism evidence="1 2">
    <name type="scientific">Pedobacter xixiisoli</name>
    <dbReference type="NCBI Taxonomy" id="1476464"/>
    <lineage>
        <taxon>Bacteria</taxon>
        <taxon>Pseudomonadati</taxon>
        <taxon>Bacteroidota</taxon>
        <taxon>Sphingobacteriia</taxon>
        <taxon>Sphingobacteriales</taxon>
        <taxon>Sphingobacteriaceae</taxon>
        <taxon>Pedobacter</taxon>
    </lineage>
</organism>
<accession>A0A285ZS17</accession>
<evidence type="ECO:0000313" key="2">
    <source>
        <dbReference type="Proteomes" id="UP000219281"/>
    </source>
</evidence>
<evidence type="ECO:0000313" key="1">
    <source>
        <dbReference type="EMBL" id="SOD12453.1"/>
    </source>
</evidence>
<sequence>MVLLVNFVQKWFNYVQRFNSLVDISLSYLEIKSNQHNPIMKKVIKSFTDYKTAVMMFIPPVKSSHFTESLTSNLFKLNR</sequence>